<evidence type="ECO:0000313" key="2">
    <source>
        <dbReference type="EMBL" id="JAH34786.1"/>
    </source>
</evidence>
<reference evidence="2" key="1">
    <citation type="submission" date="2014-11" db="EMBL/GenBank/DDBJ databases">
        <authorList>
            <person name="Amaro Gonzalez C."/>
        </authorList>
    </citation>
    <scope>NUCLEOTIDE SEQUENCE</scope>
</reference>
<reference evidence="2" key="2">
    <citation type="journal article" date="2015" name="Fish Shellfish Immunol.">
        <title>Early steps in the European eel (Anguilla anguilla)-Vibrio vulnificus interaction in the gills: Role of the RtxA13 toxin.</title>
        <authorList>
            <person name="Callol A."/>
            <person name="Pajuelo D."/>
            <person name="Ebbesson L."/>
            <person name="Teles M."/>
            <person name="MacKenzie S."/>
            <person name="Amaro C."/>
        </authorList>
    </citation>
    <scope>NUCLEOTIDE SEQUENCE</scope>
</reference>
<sequence length="24" mass="2657">MQRLGTGFFSPATQGPWSSQSWSL</sequence>
<dbReference type="AlphaFoldDB" id="A0A0E9S0I6"/>
<proteinExistence type="predicted"/>
<evidence type="ECO:0000256" key="1">
    <source>
        <dbReference type="SAM" id="MobiDB-lite"/>
    </source>
</evidence>
<feature type="region of interest" description="Disordered" evidence="1">
    <location>
        <begin position="1"/>
        <end position="24"/>
    </location>
</feature>
<feature type="compositionally biased region" description="Polar residues" evidence="1">
    <location>
        <begin position="11"/>
        <end position="24"/>
    </location>
</feature>
<protein>
    <submittedName>
        <fullName evidence="2">Uncharacterized protein</fullName>
    </submittedName>
</protein>
<name>A0A0E9S0I6_ANGAN</name>
<accession>A0A0E9S0I6</accession>
<dbReference type="EMBL" id="GBXM01073791">
    <property type="protein sequence ID" value="JAH34786.1"/>
    <property type="molecule type" value="Transcribed_RNA"/>
</dbReference>
<organism evidence="2">
    <name type="scientific">Anguilla anguilla</name>
    <name type="common">European freshwater eel</name>
    <name type="synonym">Muraena anguilla</name>
    <dbReference type="NCBI Taxonomy" id="7936"/>
    <lineage>
        <taxon>Eukaryota</taxon>
        <taxon>Metazoa</taxon>
        <taxon>Chordata</taxon>
        <taxon>Craniata</taxon>
        <taxon>Vertebrata</taxon>
        <taxon>Euteleostomi</taxon>
        <taxon>Actinopterygii</taxon>
        <taxon>Neopterygii</taxon>
        <taxon>Teleostei</taxon>
        <taxon>Anguilliformes</taxon>
        <taxon>Anguillidae</taxon>
        <taxon>Anguilla</taxon>
    </lineage>
</organism>